<dbReference type="EMBL" id="JACHMN010000001">
    <property type="protein sequence ID" value="MBB5867767.1"/>
    <property type="molecule type" value="Genomic_DNA"/>
</dbReference>
<sequence length="140" mass="15674">MASEPVREGDELTWQRRVSVAEVDAFAELVGDHAAHHRPVGDRPLVVHGLLMLGFISQLSARFDYIGRELTASFLRPCFTGELLTGRMRVQRVTPVGDLGWEVELRGEVVNEHRRRVLVATGRGLSPYPTSDDQSRGRAR</sequence>
<keyword evidence="2" id="KW-1185">Reference proteome</keyword>
<dbReference type="SUPFAM" id="SSF54637">
    <property type="entry name" value="Thioesterase/thiol ester dehydrase-isomerase"/>
    <property type="match status" value="1"/>
</dbReference>
<proteinExistence type="predicted"/>
<evidence type="ECO:0000313" key="1">
    <source>
        <dbReference type="EMBL" id="MBB5867767.1"/>
    </source>
</evidence>
<dbReference type="Proteomes" id="UP000587527">
    <property type="component" value="Unassembled WGS sequence"/>
</dbReference>
<name>A0A841BFA0_9ACTN</name>
<dbReference type="AlphaFoldDB" id="A0A841BFA0"/>
<gene>
    <name evidence="1" type="ORF">F4553_001146</name>
</gene>
<accession>A0A841BFA0</accession>
<dbReference type="Gene3D" id="3.10.129.10">
    <property type="entry name" value="Hotdog Thioesterase"/>
    <property type="match status" value="1"/>
</dbReference>
<organism evidence="1 2">
    <name type="scientific">Allocatelliglobosispora scoriae</name>
    <dbReference type="NCBI Taxonomy" id="643052"/>
    <lineage>
        <taxon>Bacteria</taxon>
        <taxon>Bacillati</taxon>
        <taxon>Actinomycetota</taxon>
        <taxon>Actinomycetes</taxon>
        <taxon>Micromonosporales</taxon>
        <taxon>Micromonosporaceae</taxon>
        <taxon>Allocatelliglobosispora</taxon>
    </lineage>
</organism>
<protein>
    <submittedName>
        <fullName evidence="1">Acyl dehydratase</fullName>
    </submittedName>
</protein>
<dbReference type="InterPro" id="IPR029069">
    <property type="entry name" value="HotDog_dom_sf"/>
</dbReference>
<evidence type="ECO:0000313" key="2">
    <source>
        <dbReference type="Proteomes" id="UP000587527"/>
    </source>
</evidence>
<comment type="caution">
    <text evidence="1">The sequence shown here is derived from an EMBL/GenBank/DDBJ whole genome shotgun (WGS) entry which is preliminary data.</text>
</comment>
<reference evidence="1 2" key="1">
    <citation type="submission" date="2020-08" db="EMBL/GenBank/DDBJ databases">
        <title>Sequencing the genomes of 1000 actinobacteria strains.</title>
        <authorList>
            <person name="Klenk H.-P."/>
        </authorList>
    </citation>
    <scope>NUCLEOTIDE SEQUENCE [LARGE SCALE GENOMIC DNA]</scope>
    <source>
        <strain evidence="1 2">DSM 45362</strain>
    </source>
</reference>